<protein>
    <submittedName>
        <fullName evidence="1">Uncharacterized protein</fullName>
    </submittedName>
</protein>
<dbReference type="Proteomes" id="UP000663870">
    <property type="component" value="Unassembled WGS sequence"/>
</dbReference>
<comment type="caution">
    <text evidence="1">The sequence shown here is derived from an EMBL/GenBank/DDBJ whole genome shotgun (WGS) entry which is preliminary data.</text>
</comment>
<gene>
    <name evidence="2" type="ORF">JXQ802_LOCUS46539</name>
    <name evidence="1" type="ORF">PYM288_LOCUS30770</name>
</gene>
<evidence type="ECO:0000313" key="3">
    <source>
        <dbReference type="Proteomes" id="UP000663854"/>
    </source>
</evidence>
<dbReference type="AlphaFoldDB" id="A0A815EZC3"/>
<dbReference type="Proteomes" id="UP000663854">
    <property type="component" value="Unassembled WGS sequence"/>
</dbReference>
<keyword evidence="4" id="KW-1185">Reference proteome</keyword>
<evidence type="ECO:0000313" key="4">
    <source>
        <dbReference type="Proteomes" id="UP000663870"/>
    </source>
</evidence>
<name>A0A815EZC3_9BILA</name>
<organism evidence="1 3">
    <name type="scientific">Rotaria sordida</name>
    <dbReference type="NCBI Taxonomy" id="392033"/>
    <lineage>
        <taxon>Eukaryota</taxon>
        <taxon>Metazoa</taxon>
        <taxon>Spiralia</taxon>
        <taxon>Gnathifera</taxon>
        <taxon>Rotifera</taxon>
        <taxon>Eurotatoria</taxon>
        <taxon>Bdelloidea</taxon>
        <taxon>Philodinida</taxon>
        <taxon>Philodinidae</taxon>
        <taxon>Rotaria</taxon>
    </lineage>
</organism>
<accession>A0A815EZC3</accession>
<sequence>MVDVLYSLVNINERFNRLTLDPFYIHNLDLTMKISWFDYISSQDNQVLNRICKTILPRIYHHVNKLTVEPYSIKHILRAVDYPRLHSLSLVNFQEETLLRYLTGDTILRHFLVDQITHLNVNIYYEIIPKLFREETSNIFSFLLSFCKHLVELTFNQYLCDTTLEFSLYDVPLANCVSSTLTKLEIVVGYFDDCLYLLDGRLKCLSILIINVSSFLTLLPNIDNTKKLPKLKHFSLTSTCLIDDYDDKIIPLLRRMLNLEELTLFLNIMRWNSTYIDGIHLYNDIFVHMPRLNKFNFSIYTKLINSDIRIGLPSNEDIQRIFIENGNRHVGSFVNNLPQNVGGHCHIFSLPYQFNIFLNLNNSFQGAFIFLILDLTHSSIRTKTASTGSSAAKLNLP</sequence>
<evidence type="ECO:0000313" key="1">
    <source>
        <dbReference type="EMBL" id="CAF1318138.1"/>
    </source>
</evidence>
<dbReference type="EMBL" id="CAJNOL010004244">
    <property type="protein sequence ID" value="CAF1584062.1"/>
    <property type="molecule type" value="Genomic_DNA"/>
</dbReference>
<proteinExistence type="predicted"/>
<reference evidence="1" key="1">
    <citation type="submission" date="2021-02" db="EMBL/GenBank/DDBJ databases">
        <authorList>
            <person name="Nowell W R."/>
        </authorList>
    </citation>
    <scope>NUCLEOTIDE SEQUENCE</scope>
</reference>
<evidence type="ECO:0000313" key="2">
    <source>
        <dbReference type="EMBL" id="CAF1584062.1"/>
    </source>
</evidence>
<dbReference type="EMBL" id="CAJNOH010002964">
    <property type="protein sequence ID" value="CAF1318138.1"/>
    <property type="molecule type" value="Genomic_DNA"/>
</dbReference>